<dbReference type="EMBL" id="FWXR01000021">
    <property type="protein sequence ID" value="SMD04898.1"/>
    <property type="molecule type" value="Genomic_DNA"/>
</dbReference>
<evidence type="ECO:0000313" key="14">
    <source>
        <dbReference type="Proteomes" id="UP000192656"/>
    </source>
</evidence>
<keyword evidence="14" id="KW-1185">Reference proteome</keyword>
<keyword evidence="10" id="KW-0175">Coiled coil</keyword>
<dbReference type="GO" id="GO:0006508">
    <property type="term" value="P:proteolysis"/>
    <property type="evidence" value="ECO:0007669"/>
    <property type="project" value="UniProtKB-KW"/>
</dbReference>
<keyword evidence="8 9" id="KW-0472">Membrane</keyword>
<evidence type="ECO:0000256" key="9">
    <source>
        <dbReference type="RuleBase" id="RU365093"/>
    </source>
</evidence>
<evidence type="ECO:0000256" key="8">
    <source>
        <dbReference type="ARBA" id="ARBA00023136"/>
    </source>
</evidence>
<evidence type="ECO:0000256" key="2">
    <source>
        <dbReference type="ARBA" id="ARBA00009477"/>
    </source>
</evidence>
<dbReference type="AlphaFoldDB" id="A0A1W2E777"/>
<dbReference type="STRING" id="937218.SAMN06297251_12143"/>
<dbReference type="InterPro" id="IPR050739">
    <property type="entry name" value="MFP"/>
</dbReference>
<dbReference type="Pfam" id="PF26002">
    <property type="entry name" value="Beta-barrel_AprE"/>
    <property type="match status" value="1"/>
</dbReference>
<name>A0A1W2E777_9HYPH</name>
<gene>
    <name evidence="13" type="ORF">SAMN06297251_12143</name>
</gene>
<comment type="similarity">
    <text evidence="2 9">Belongs to the membrane fusion protein (MFP) (TC 8.A.1) family.</text>
</comment>
<dbReference type="InterPro" id="IPR010129">
    <property type="entry name" value="T1SS_HlyD"/>
</dbReference>
<accession>A0A1W2E777</accession>
<evidence type="ECO:0000313" key="13">
    <source>
        <dbReference type="EMBL" id="SMD04898.1"/>
    </source>
</evidence>
<evidence type="ECO:0000256" key="1">
    <source>
        <dbReference type="ARBA" id="ARBA00004377"/>
    </source>
</evidence>
<evidence type="ECO:0000256" key="5">
    <source>
        <dbReference type="ARBA" id="ARBA00022519"/>
    </source>
</evidence>
<evidence type="ECO:0000256" key="10">
    <source>
        <dbReference type="SAM" id="Coils"/>
    </source>
</evidence>
<evidence type="ECO:0000256" key="7">
    <source>
        <dbReference type="ARBA" id="ARBA00022989"/>
    </source>
</evidence>
<dbReference type="PANTHER" id="PTHR30386">
    <property type="entry name" value="MEMBRANE FUSION SUBUNIT OF EMRAB-TOLC MULTIDRUG EFFLUX PUMP"/>
    <property type="match status" value="1"/>
</dbReference>
<dbReference type="GO" id="GO:0015031">
    <property type="term" value="P:protein transport"/>
    <property type="evidence" value="ECO:0007669"/>
    <property type="project" value="InterPro"/>
</dbReference>
<dbReference type="NCBIfam" id="TIGR01843">
    <property type="entry name" value="type_I_hlyD"/>
    <property type="match status" value="1"/>
</dbReference>
<feature type="domain" description="AprE-like beta-barrel" evidence="12">
    <location>
        <begin position="356"/>
        <end position="443"/>
    </location>
</feature>
<dbReference type="PRINTS" id="PR01490">
    <property type="entry name" value="RTXTOXIND"/>
</dbReference>
<evidence type="ECO:0000256" key="4">
    <source>
        <dbReference type="ARBA" id="ARBA00022475"/>
    </source>
</evidence>
<evidence type="ECO:0000256" key="3">
    <source>
        <dbReference type="ARBA" id="ARBA00022448"/>
    </source>
</evidence>
<feature type="transmembrane region" description="Helical" evidence="9">
    <location>
        <begin position="29"/>
        <end position="51"/>
    </location>
</feature>
<keyword evidence="13" id="KW-0378">Hydrolase</keyword>
<dbReference type="InterPro" id="IPR058982">
    <property type="entry name" value="Beta-barrel_AprE"/>
</dbReference>
<keyword evidence="6 9" id="KW-0812">Transmembrane</keyword>
<protein>
    <recommendedName>
        <fullName evidence="9">Membrane fusion protein (MFP) family protein</fullName>
    </recommendedName>
</protein>
<organism evidence="13 14">
    <name type="scientific">Fulvimarina manganoxydans</name>
    <dbReference type="NCBI Taxonomy" id="937218"/>
    <lineage>
        <taxon>Bacteria</taxon>
        <taxon>Pseudomonadati</taxon>
        <taxon>Pseudomonadota</taxon>
        <taxon>Alphaproteobacteria</taxon>
        <taxon>Hyphomicrobiales</taxon>
        <taxon>Aurantimonadaceae</taxon>
        <taxon>Fulvimarina</taxon>
    </lineage>
</organism>
<keyword evidence="3 9" id="KW-0813">Transport</keyword>
<dbReference type="RefSeq" id="WP_084411945.1">
    <property type="nucleotide sequence ID" value="NZ_FWXR01000021.1"/>
</dbReference>
<dbReference type="InterPro" id="IPR058781">
    <property type="entry name" value="HH_AprE-like"/>
</dbReference>
<dbReference type="Pfam" id="PF25994">
    <property type="entry name" value="HH_AprE"/>
    <property type="match status" value="1"/>
</dbReference>
<dbReference type="GO" id="GO:0008233">
    <property type="term" value="F:peptidase activity"/>
    <property type="evidence" value="ECO:0007669"/>
    <property type="project" value="UniProtKB-KW"/>
</dbReference>
<feature type="domain" description="AprE-like long alpha-helical hairpin" evidence="11">
    <location>
        <begin position="98"/>
        <end position="313"/>
    </location>
</feature>
<evidence type="ECO:0000256" key="6">
    <source>
        <dbReference type="ARBA" id="ARBA00022692"/>
    </source>
</evidence>
<keyword evidence="7 9" id="KW-1133">Transmembrane helix</keyword>
<comment type="subcellular location">
    <subcellularLocation>
        <location evidence="1 9">Cell inner membrane</location>
        <topology evidence="1 9">Single-pass membrane protein</topology>
    </subcellularLocation>
</comment>
<dbReference type="PANTHER" id="PTHR30386:SF17">
    <property type="entry name" value="ALKALINE PROTEASE SECRETION PROTEIN APRE"/>
    <property type="match status" value="1"/>
</dbReference>
<evidence type="ECO:0000259" key="12">
    <source>
        <dbReference type="Pfam" id="PF26002"/>
    </source>
</evidence>
<dbReference type="Proteomes" id="UP000192656">
    <property type="component" value="Unassembled WGS sequence"/>
</dbReference>
<keyword evidence="5 9" id="KW-0997">Cell inner membrane</keyword>
<sequence length="467" mass="50860">MTSEAQTIDPFAEVSTDASRLAGRLGRGFLIALGVFGAWAMVVPLDSAVIAPGTLMSEGRNLVLQHVTGGVIKSIRAHEGDLVRAGEVVLELEPLVDRARLSKLKARQAALEAIESRLQAEKSLETQSDAGDRALVLNASASPLGIGDLRLRSADELPATTSDDPMNEIVRLLQQEQEREFERGRSAVSAQIEALRNRAEGERRRRDGLVDQAADSARQLDLLTRQIENARSLTNAGHLPKRELWDLESRLLQQQSLDAKLASDAAASERAIAEIEAEMERVRMTDAKENSQQLTDVLSELGQIRDEIAAAEQSLSQTAIVAPESGHLVHFTANTPGGVVPPGKTIGEIVPDEARLVARGRVSIQDITAVRVGYETEVKVTALHARTEDPILGKVSFVAQDSTVDERTGERYFEVEASLDLDGREATRNMIQAGMGVEMFIKGEPRTFASYLTQPLTDALGRTFREH</sequence>
<evidence type="ECO:0000259" key="11">
    <source>
        <dbReference type="Pfam" id="PF25994"/>
    </source>
</evidence>
<feature type="coiled-coil region" evidence="10">
    <location>
        <begin position="185"/>
        <end position="233"/>
    </location>
</feature>
<dbReference type="GO" id="GO:0005886">
    <property type="term" value="C:plasma membrane"/>
    <property type="evidence" value="ECO:0007669"/>
    <property type="project" value="UniProtKB-SubCell"/>
</dbReference>
<keyword evidence="13" id="KW-0645">Protease</keyword>
<dbReference type="OrthoDB" id="9810980at2"/>
<keyword evidence="4 9" id="KW-1003">Cell membrane</keyword>
<reference evidence="13 14" key="1">
    <citation type="submission" date="2017-04" db="EMBL/GenBank/DDBJ databases">
        <authorList>
            <person name="Afonso C.L."/>
            <person name="Miller P.J."/>
            <person name="Scott M.A."/>
            <person name="Spackman E."/>
            <person name="Goraichik I."/>
            <person name="Dimitrov K.M."/>
            <person name="Suarez D.L."/>
            <person name="Swayne D.E."/>
        </authorList>
    </citation>
    <scope>NUCLEOTIDE SEQUENCE [LARGE SCALE GENOMIC DNA]</scope>
    <source>
        <strain evidence="13 14">CGMCC 1.10972</strain>
    </source>
</reference>
<dbReference type="Gene3D" id="2.40.30.170">
    <property type="match status" value="1"/>
</dbReference>
<proteinExistence type="inferred from homology"/>